<dbReference type="OrthoDB" id="4207594at2759"/>
<dbReference type="Proteomes" id="UP000281553">
    <property type="component" value="Unassembled WGS sequence"/>
</dbReference>
<keyword evidence="1 2" id="KW-0694">RNA-binding</keyword>
<accession>A0A3P7N4Z3</accession>
<feature type="domain" description="RRM" evidence="4">
    <location>
        <begin position="81"/>
        <end position="158"/>
    </location>
</feature>
<dbReference type="EMBL" id="UYRU01081214">
    <property type="protein sequence ID" value="VDN31703.1"/>
    <property type="molecule type" value="Genomic_DNA"/>
</dbReference>
<dbReference type="InterPro" id="IPR012677">
    <property type="entry name" value="Nucleotide-bd_a/b_plait_sf"/>
</dbReference>
<protein>
    <recommendedName>
        <fullName evidence="4">RRM domain-containing protein</fullName>
    </recommendedName>
</protein>
<evidence type="ECO:0000259" key="4">
    <source>
        <dbReference type="PROSITE" id="PS50102"/>
    </source>
</evidence>
<dbReference type="AlphaFoldDB" id="A0A3P7N4Z3"/>
<keyword evidence="6" id="KW-1185">Reference proteome</keyword>
<evidence type="ECO:0000256" key="3">
    <source>
        <dbReference type="SAM" id="MobiDB-lite"/>
    </source>
</evidence>
<dbReference type="PROSITE" id="PS50102">
    <property type="entry name" value="RRM"/>
    <property type="match status" value="1"/>
</dbReference>
<evidence type="ECO:0000313" key="5">
    <source>
        <dbReference type="EMBL" id="VDN31703.1"/>
    </source>
</evidence>
<dbReference type="PANTHER" id="PTHR48024">
    <property type="entry name" value="GEO13361P1-RELATED"/>
    <property type="match status" value="1"/>
</dbReference>
<dbReference type="GO" id="GO:0003723">
    <property type="term" value="F:RNA binding"/>
    <property type="evidence" value="ECO:0007669"/>
    <property type="project" value="UniProtKB-UniRule"/>
</dbReference>
<organism evidence="5 6">
    <name type="scientific">Dibothriocephalus latus</name>
    <name type="common">Fish tapeworm</name>
    <name type="synonym">Diphyllobothrium latum</name>
    <dbReference type="NCBI Taxonomy" id="60516"/>
    <lineage>
        <taxon>Eukaryota</taxon>
        <taxon>Metazoa</taxon>
        <taxon>Spiralia</taxon>
        <taxon>Lophotrochozoa</taxon>
        <taxon>Platyhelminthes</taxon>
        <taxon>Cestoda</taxon>
        <taxon>Eucestoda</taxon>
        <taxon>Diphyllobothriidea</taxon>
        <taxon>Diphyllobothriidae</taxon>
        <taxon>Dibothriocephalus</taxon>
    </lineage>
</organism>
<gene>
    <name evidence="5" type="ORF">DILT_LOCUS15811</name>
</gene>
<reference evidence="5 6" key="1">
    <citation type="submission" date="2018-11" db="EMBL/GenBank/DDBJ databases">
        <authorList>
            <consortium name="Pathogen Informatics"/>
        </authorList>
    </citation>
    <scope>NUCLEOTIDE SEQUENCE [LARGE SCALE GENOMIC DNA]</scope>
</reference>
<sequence>MTEVFVVKKTKECTSARCGFVVFHDTDAAMNMFDAQPHMFNGTKITVSVAKNRNSKDQDKRPHTKPNILNGEASTSRSGGTTIFVGRLTPTTTEGDLAVYFSEFGTVKNATVVSDRTTGLSRGFGFVTFVDRKAFENGVLEACHLINGYRLNVKPARPQTTCRPARNVATEDIQSSTESA</sequence>
<proteinExistence type="predicted"/>
<evidence type="ECO:0000256" key="1">
    <source>
        <dbReference type="ARBA" id="ARBA00022884"/>
    </source>
</evidence>
<dbReference type="Pfam" id="PF00076">
    <property type="entry name" value="RRM_1"/>
    <property type="match status" value="1"/>
</dbReference>
<evidence type="ECO:0000313" key="6">
    <source>
        <dbReference type="Proteomes" id="UP000281553"/>
    </source>
</evidence>
<dbReference type="Gene3D" id="3.30.70.330">
    <property type="match status" value="2"/>
</dbReference>
<dbReference type="PANTHER" id="PTHR48024:SF56">
    <property type="entry name" value="HETEROGENEOUS NUCLEAR RIBONUCLEOPROTEIN A0"/>
    <property type="match status" value="1"/>
</dbReference>
<dbReference type="SMART" id="SM00360">
    <property type="entry name" value="RRM"/>
    <property type="match status" value="1"/>
</dbReference>
<dbReference type="SUPFAM" id="SSF54928">
    <property type="entry name" value="RNA-binding domain, RBD"/>
    <property type="match status" value="2"/>
</dbReference>
<name>A0A3P7N4Z3_DIBLA</name>
<dbReference type="InterPro" id="IPR035979">
    <property type="entry name" value="RBD_domain_sf"/>
</dbReference>
<dbReference type="InterPro" id="IPR050886">
    <property type="entry name" value="RNA-binding_reg"/>
</dbReference>
<feature type="region of interest" description="Disordered" evidence="3">
    <location>
        <begin position="51"/>
        <end position="76"/>
    </location>
</feature>
<evidence type="ECO:0000256" key="2">
    <source>
        <dbReference type="PROSITE-ProRule" id="PRU00176"/>
    </source>
</evidence>
<dbReference type="InterPro" id="IPR000504">
    <property type="entry name" value="RRM_dom"/>
</dbReference>